<evidence type="ECO:0000256" key="12">
    <source>
        <dbReference type="ARBA" id="ARBA00047761"/>
    </source>
</evidence>
<dbReference type="PROSITE" id="PS50172">
    <property type="entry name" value="BRCT"/>
    <property type="match status" value="1"/>
</dbReference>
<accession>A0A7I8JG17</accession>
<dbReference type="AlphaFoldDB" id="A0A7I8JG17"/>
<protein>
    <recommendedName>
        <fullName evidence="4">protein-serine/threonine phosphatase</fullName>
        <ecNumber evidence="4">3.1.3.16</ecNumber>
    </recommendedName>
</protein>
<sequence length="1080" mass="118889">MGDPMRFSTMLGRNYAANLYNFAWAQAVQNKPLVSFVPEEATPMGSGSLNPGEDDATTVPSGQEDGGELEEGEITLASGEVDFVHEIACDPSKDAEQPVVSEGIPVSTRVETSEGDYSSGDFESETEIDFDALVVTTLEELEAINEEYAEKCFDEACFRLCKTLDGLQKMVAESSLPVVDALLQQALMGVQTVYSVYMTRSDQNREPLFRLLSHLKNRVSAMLKPEQMEEVNEMMQSLACAAVDRGIETAPQQEPRLLCSTVDATARNNNAAAPPKLPLVESPPIPKIRVDYHPLLDLHANHDEDSLPSPTRDGVPPLRDQKTFGEGLREPAPQPVARKKDEYTHSVSRTREKDGTTFSTYQQKYFHASFLPSNELPSPTPSEECNGGDGDFQEVSSSFIPNAVTTVGSSVSLQPGSSISDTSCGDNLSRPGLIPKQGSQTKALAPPGNGVNSDGLTNVSIAISRKQKFVDESVLENHNLKRQRNEPPDRNDLQISTRKDGWIEDNGALVAQQGIMGQPIDSRLNENRKIEKAEVNPGGTQGVSLKETIVRNDPAPAVSSSPMVSLLSLLKDFAGDSTILTHLVKEKQRLAVETQLMTANLGPAVTNPSIRERTPEAVPSTSEPQDGAGKIRMKSRDPRRILHSNMIQKSEGLGNDQSKAIAGPSNTDRNKSTTKALGEPVQAALSPPQLTLVPNAPNQFNKGVKNIADATSASQVAGCDFSGPQTASQSLPTKVEMVDARTAAEESNDQQKASTSNFRRPRFSARARRIEEQNRMIADRKLCLVLDLDHTLLNSAKFSEVDQVHEEILRRKEEQDREKPQRSLFRFPHMGMWTKLRPGIWNFLEKTSKLFELHLYTMGNKLYATEMAKVLDPTGYDGDLFDGDERLPKSKDLDGVLGMESAVVIIDDSLRVWPHHKLNLIVVERYTYFPCSRRQFGMPGPSLLDIDHDERVEDGTLASALAVIERIHRTFFADRCPTGVDVRNIIAAEQRRILAGCRIANPHLHPLWQIAEQFGATCTNQIDDQVTHVVANSLGTDKVNWALSTGRFVVYPGWVEASALLYRRASELDFAIKQPLAQPP</sequence>
<dbReference type="FunFam" id="3.40.50.10190:FF:000014">
    <property type="entry name" value="RNA polymerase II C-terminal domain phosphatase-like 3"/>
    <property type="match status" value="1"/>
</dbReference>
<gene>
    <name evidence="18" type="ORF">SI7747_11014726</name>
</gene>
<keyword evidence="9" id="KW-0805">Transcription regulation</keyword>
<feature type="region of interest" description="Disordered" evidence="15">
    <location>
        <begin position="409"/>
        <end position="454"/>
    </location>
</feature>
<dbReference type="InterPro" id="IPR036412">
    <property type="entry name" value="HAD-like_sf"/>
</dbReference>
<dbReference type="EMBL" id="CACRZD030000011">
    <property type="protein sequence ID" value="CAA6668332.1"/>
    <property type="molecule type" value="Genomic_DNA"/>
</dbReference>
<keyword evidence="5" id="KW-0678">Repressor</keyword>
<dbReference type="Proteomes" id="UP001189122">
    <property type="component" value="Unassembled WGS sequence"/>
</dbReference>
<dbReference type="SUPFAM" id="SSF56784">
    <property type="entry name" value="HAD-like"/>
    <property type="match status" value="1"/>
</dbReference>
<evidence type="ECO:0000256" key="4">
    <source>
        <dbReference type="ARBA" id="ARBA00013081"/>
    </source>
</evidence>
<dbReference type="CDD" id="cd07521">
    <property type="entry name" value="HAD_FCP1-like"/>
    <property type="match status" value="1"/>
</dbReference>
<dbReference type="GO" id="GO:0008420">
    <property type="term" value="F:RNA polymerase II CTD heptapeptide repeat phosphatase activity"/>
    <property type="evidence" value="ECO:0007669"/>
    <property type="project" value="InterPro"/>
</dbReference>
<dbReference type="Pfam" id="PF25505">
    <property type="entry name" value="ARM_CPL3"/>
    <property type="match status" value="1"/>
</dbReference>
<evidence type="ECO:0000256" key="1">
    <source>
        <dbReference type="ARBA" id="ARBA00001936"/>
    </source>
</evidence>
<feature type="domain" description="FCP1 homology" evidence="17">
    <location>
        <begin position="777"/>
        <end position="946"/>
    </location>
</feature>
<dbReference type="Pfam" id="PF03031">
    <property type="entry name" value="NIF"/>
    <property type="match status" value="1"/>
</dbReference>
<dbReference type="GO" id="GO:0003723">
    <property type="term" value="F:RNA binding"/>
    <property type="evidence" value="ECO:0007669"/>
    <property type="project" value="UniProtKB-KW"/>
</dbReference>
<evidence type="ECO:0000256" key="9">
    <source>
        <dbReference type="ARBA" id="ARBA00023015"/>
    </source>
</evidence>
<organism evidence="18">
    <name type="scientific">Spirodela intermedia</name>
    <name type="common">Intermediate duckweed</name>
    <dbReference type="NCBI Taxonomy" id="51605"/>
    <lineage>
        <taxon>Eukaryota</taxon>
        <taxon>Viridiplantae</taxon>
        <taxon>Streptophyta</taxon>
        <taxon>Embryophyta</taxon>
        <taxon>Tracheophyta</taxon>
        <taxon>Spermatophyta</taxon>
        <taxon>Magnoliopsida</taxon>
        <taxon>Liliopsida</taxon>
        <taxon>Araceae</taxon>
        <taxon>Lemnoideae</taxon>
        <taxon>Spirodela</taxon>
    </lineage>
</organism>
<dbReference type="InterPro" id="IPR057473">
    <property type="entry name" value="ARM_CPL3"/>
</dbReference>
<comment type="subcellular location">
    <subcellularLocation>
        <location evidence="3">Nucleus</location>
    </subcellularLocation>
</comment>
<proteinExistence type="predicted"/>
<dbReference type="CDD" id="cd17729">
    <property type="entry name" value="BRCT_CTDP1"/>
    <property type="match status" value="1"/>
</dbReference>
<evidence type="ECO:0000313" key="19">
    <source>
        <dbReference type="Proteomes" id="UP001189122"/>
    </source>
</evidence>
<feature type="compositionally biased region" description="Polar residues" evidence="15">
    <location>
        <begin position="372"/>
        <end position="383"/>
    </location>
</feature>
<comment type="cofactor">
    <cofactor evidence="2">
        <name>Mg(2+)</name>
        <dbReference type="ChEBI" id="CHEBI:18420"/>
    </cofactor>
</comment>
<dbReference type="InterPro" id="IPR004274">
    <property type="entry name" value="FCP1_dom"/>
</dbReference>
<evidence type="ECO:0000256" key="7">
    <source>
        <dbReference type="ARBA" id="ARBA00022801"/>
    </source>
</evidence>
<feature type="region of interest" description="Disordered" evidence="15">
    <location>
        <begin position="372"/>
        <end position="394"/>
    </location>
</feature>
<feature type="compositionally biased region" description="Basic and acidic residues" evidence="15">
    <location>
        <begin position="338"/>
        <end position="355"/>
    </location>
</feature>
<dbReference type="EMBL" id="LR743598">
    <property type="protein sequence ID" value="CAA2629086.1"/>
    <property type="molecule type" value="Genomic_DNA"/>
</dbReference>
<dbReference type="GO" id="GO:0005634">
    <property type="term" value="C:nucleus"/>
    <property type="evidence" value="ECO:0007669"/>
    <property type="project" value="UniProtKB-SubCell"/>
</dbReference>
<dbReference type="NCBIfam" id="TIGR02250">
    <property type="entry name" value="FCP1_euk"/>
    <property type="match status" value="1"/>
</dbReference>
<evidence type="ECO:0000256" key="6">
    <source>
        <dbReference type="ARBA" id="ARBA00022723"/>
    </source>
</evidence>
<evidence type="ECO:0000256" key="3">
    <source>
        <dbReference type="ARBA" id="ARBA00004123"/>
    </source>
</evidence>
<dbReference type="Pfam" id="PF00533">
    <property type="entry name" value="BRCT"/>
    <property type="match status" value="1"/>
</dbReference>
<dbReference type="InterPro" id="IPR001357">
    <property type="entry name" value="BRCT_dom"/>
</dbReference>
<evidence type="ECO:0000256" key="2">
    <source>
        <dbReference type="ARBA" id="ARBA00001946"/>
    </source>
</evidence>
<comment type="catalytic activity">
    <reaction evidence="12">
        <text>O-phospho-L-seryl-[protein] + H2O = L-seryl-[protein] + phosphate</text>
        <dbReference type="Rhea" id="RHEA:20629"/>
        <dbReference type="Rhea" id="RHEA-COMP:9863"/>
        <dbReference type="Rhea" id="RHEA-COMP:11604"/>
        <dbReference type="ChEBI" id="CHEBI:15377"/>
        <dbReference type="ChEBI" id="CHEBI:29999"/>
        <dbReference type="ChEBI" id="CHEBI:43474"/>
        <dbReference type="ChEBI" id="CHEBI:83421"/>
        <dbReference type="EC" id="3.1.3.16"/>
    </reaction>
</comment>
<keyword evidence="6" id="KW-0479">Metal-binding</keyword>
<comment type="cofactor">
    <cofactor evidence="1">
        <name>Mn(2+)</name>
        <dbReference type="ChEBI" id="CHEBI:29035"/>
    </cofactor>
</comment>
<dbReference type="EC" id="3.1.3.16" evidence="4"/>
<keyword evidence="11" id="KW-0539">Nucleus</keyword>
<dbReference type="InterPro" id="IPR036420">
    <property type="entry name" value="BRCT_dom_sf"/>
</dbReference>
<feature type="compositionally biased region" description="Polar residues" evidence="15">
    <location>
        <begin position="409"/>
        <end position="426"/>
    </location>
</feature>
<dbReference type="SUPFAM" id="SSF52113">
    <property type="entry name" value="BRCT domain"/>
    <property type="match status" value="1"/>
</dbReference>
<name>A0A7I8JG17_SPIIN</name>
<feature type="region of interest" description="Disordered" evidence="15">
    <location>
        <begin position="39"/>
        <end position="68"/>
    </location>
</feature>
<keyword evidence="19" id="KW-1185">Reference proteome</keyword>
<dbReference type="GO" id="GO:0046872">
    <property type="term" value="F:metal ion binding"/>
    <property type="evidence" value="ECO:0007669"/>
    <property type="project" value="UniProtKB-KW"/>
</dbReference>
<dbReference type="InterPro" id="IPR039189">
    <property type="entry name" value="Fcp1"/>
</dbReference>
<dbReference type="SMART" id="SM00577">
    <property type="entry name" value="CPDc"/>
    <property type="match status" value="1"/>
</dbReference>
<dbReference type="PANTHER" id="PTHR23081:SF2">
    <property type="entry name" value="RNA POLYMERASE II C-TERMINAL DOMAIN PHOSPHATASE-LIKE 3"/>
    <property type="match status" value="1"/>
</dbReference>
<dbReference type="Gene3D" id="3.40.50.1000">
    <property type="entry name" value="HAD superfamily/HAD-like"/>
    <property type="match status" value="1"/>
</dbReference>
<evidence type="ECO:0000256" key="5">
    <source>
        <dbReference type="ARBA" id="ARBA00022491"/>
    </source>
</evidence>
<comment type="subunit">
    <text evidence="14">Interacts with RAP74.</text>
</comment>
<dbReference type="GO" id="GO:0009651">
    <property type="term" value="P:response to salt stress"/>
    <property type="evidence" value="ECO:0007669"/>
    <property type="project" value="UniProtKB-ARBA"/>
</dbReference>
<dbReference type="PANTHER" id="PTHR23081">
    <property type="entry name" value="RNA POLYMERASE II CTD PHOSPHATASE"/>
    <property type="match status" value="1"/>
</dbReference>
<feature type="compositionally biased region" description="Basic and acidic residues" evidence="15">
    <location>
        <begin position="319"/>
        <end position="329"/>
    </location>
</feature>
<reference evidence="18 19" key="1">
    <citation type="submission" date="2019-12" db="EMBL/GenBank/DDBJ databases">
        <authorList>
            <person name="Scholz U."/>
            <person name="Mascher M."/>
            <person name="Fiebig A."/>
        </authorList>
    </citation>
    <scope>NUCLEOTIDE SEQUENCE</scope>
</reference>
<evidence type="ECO:0000313" key="18">
    <source>
        <dbReference type="EMBL" id="CAA2629086.1"/>
    </source>
</evidence>
<keyword evidence="10" id="KW-0804">Transcription</keyword>
<evidence type="ECO:0000256" key="11">
    <source>
        <dbReference type="ARBA" id="ARBA00023242"/>
    </source>
</evidence>
<feature type="domain" description="BRCT" evidence="16">
    <location>
        <begin position="989"/>
        <end position="1072"/>
    </location>
</feature>
<evidence type="ECO:0000256" key="15">
    <source>
        <dbReference type="SAM" id="MobiDB-lite"/>
    </source>
</evidence>
<evidence type="ECO:0000256" key="13">
    <source>
        <dbReference type="ARBA" id="ARBA00048336"/>
    </source>
</evidence>
<dbReference type="InterPro" id="IPR023214">
    <property type="entry name" value="HAD_sf"/>
</dbReference>
<evidence type="ECO:0000256" key="8">
    <source>
        <dbReference type="ARBA" id="ARBA00022884"/>
    </source>
</evidence>
<dbReference type="FunFam" id="3.40.50.1000:FF:000098">
    <property type="entry name" value="RNA polymerase II C-terminal domain phosphatase-like 3"/>
    <property type="match status" value="1"/>
</dbReference>
<evidence type="ECO:0000259" key="16">
    <source>
        <dbReference type="PROSITE" id="PS50172"/>
    </source>
</evidence>
<keyword evidence="8" id="KW-0694">RNA-binding</keyword>
<evidence type="ECO:0000256" key="10">
    <source>
        <dbReference type="ARBA" id="ARBA00023163"/>
    </source>
</evidence>
<keyword evidence="7" id="KW-0378">Hydrolase</keyword>
<comment type="catalytic activity">
    <reaction evidence="13">
        <text>O-phospho-L-threonyl-[protein] + H2O = L-threonyl-[protein] + phosphate</text>
        <dbReference type="Rhea" id="RHEA:47004"/>
        <dbReference type="Rhea" id="RHEA-COMP:11060"/>
        <dbReference type="Rhea" id="RHEA-COMP:11605"/>
        <dbReference type="ChEBI" id="CHEBI:15377"/>
        <dbReference type="ChEBI" id="CHEBI:30013"/>
        <dbReference type="ChEBI" id="CHEBI:43474"/>
        <dbReference type="ChEBI" id="CHEBI:61977"/>
        <dbReference type="EC" id="3.1.3.16"/>
    </reaction>
</comment>
<evidence type="ECO:0000259" key="17">
    <source>
        <dbReference type="PROSITE" id="PS50969"/>
    </source>
</evidence>
<dbReference type="PROSITE" id="PS50969">
    <property type="entry name" value="FCP1"/>
    <property type="match status" value="1"/>
</dbReference>
<dbReference type="Gene3D" id="3.40.50.10190">
    <property type="entry name" value="BRCT domain"/>
    <property type="match status" value="1"/>
</dbReference>
<feature type="region of interest" description="Disordered" evidence="15">
    <location>
        <begin position="300"/>
        <end position="355"/>
    </location>
</feature>
<evidence type="ECO:0000256" key="14">
    <source>
        <dbReference type="ARBA" id="ARBA00063107"/>
    </source>
</evidence>
<dbReference type="InterPro" id="IPR011947">
    <property type="entry name" value="FCP1_euk"/>
</dbReference>
<feature type="region of interest" description="Disordered" evidence="15">
    <location>
        <begin position="604"/>
        <end position="674"/>
    </location>
</feature>